<feature type="domain" description="Rab-GAP TBC" evidence="1">
    <location>
        <begin position="38"/>
        <end position="281"/>
    </location>
</feature>
<dbReference type="SUPFAM" id="SSF47923">
    <property type="entry name" value="Ypt/Rab-GAP domain of gyp1p"/>
    <property type="match status" value="2"/>
</dbReference>
<organism evidence="2 3">
    <name type="scientific">Tritrichomonas musculus</name>
    <dbReference type="NCBI Taxonomy" id="1915356"/>
    <lineage>
        <taxon>Eukaryota</taxon>
        <taxon>Metamonada</taxon>
        <taxon>Parabasalia</taxon>
        <taxon>Tritrichomonadida</taxon>
        <taxon>Tritrichomonadidae</taxon>
        <taxon>Tritrichomonas</taxon>
    </lineage>
</organism>
<dbReference type="EMBL" id="JAPFFF010000006">
    <property type="protein sequence ID" value="KAK8887386.1"/>
    <property type="molecule type" value="Genomic_DNA"/>
</dbReference>
<accession>A0ABR2K927</accession>
<reference evidence="2 3" key="1">
    <citation type="submission" date="2024-04" db="EMBL/GenBank/DDBJ databases">
        <title>Tritrichomonas musculus Genome.</title>
        <authorList>
            <person name="Alves-Ferreira E."/>
            <person name="Grigg M."/>
            <person name="Lorenzi H."/>
            <person name="Galac M."/>
        </authorList>
    </citation>
    <scope>NUCLEOTIDE SEQUENCE [LARGE SCALE GENOMIC DNA]</scope>
    <source>
        <strain evidence="2 3">EAF2021</strain>
    </source>
</reference>
<name>A0ABR2K927_9EUKA</name>
<dbReference type="Gene3D" id="1.10.472.80">
    <property type="entry name" value="Ypt/Rab-GAP domain of gyp1p, domain 3"/>
    <property type="match status" value="1"/>
</dbReference>
<evidence type="ECO:0000313" key="2">
    <source>
        <dbReference type="EMBL" id="KAK8887386.1"/>
    </source>
</evidence>
<dbReference type="PANTHER" id="PTHR22957:SF27">
    <property type="entry name" value="TBC1 DOMAIN FAMILY MEMBER 13"/>
    <property type="match status" value="1"/>
</dbReference>
<evidence type="ECO:0000313" key="3">
    <source>
        <dbReference type="Proteomes" id="UP001470230"/>
    </source>
</evidence>
<dbReference type="Gene3D" id="1.10.8.270">
    <property type="entry name" value="putative rabgap domain of human tbc1 domain family member 14 like domains"/>
    <property type="match status" value="1"/>
</dbReference>
<dbReference type="PROSITE" id="PS50086">
    <property type="entry name" value="TBC_RABGAP"/>
    <property type="match status" value="1"/>
</dbReference>
<dbReference type="InterPro" id="IPR000195">
    <property type="entry name" value="Rab-GAP-TBC_dom"/>
</dbReference>
<dbReference type="Pfam" id="PF00566">
    <property type="entry name" value="RabGAP-TBC"/>
    <property type="match status" value="1"/>
</dbReference>
<dbReference type="SMART" id="SM00164">
    <property type="entry name" value="TBC"/>
    <property type="match status" value="1"/>
</dbReference>
<sequence>MTVVRSRHPIATVIDMAGKTGEVNLDLLIDLAKQGLPKDDLILRLYAWQIFLHVRPLDRSKWEKTSKSQYDMYWTWVSKYFENAPDWLDRYYPDTDVKIKDFGLAKNEVMTQIHGDLDRTPFEQFTEIGLGSDKNCIRPHMRRIERILYIFSCLNAAYSYTQGFNELAFPIYHVAINAYKRMDQNDDAGEAAAFFLLQNLITGTGLGDLFTMDQDFDAVSTKFDLIKTMLNIADKELYNYLFVKINASPLQFAFSWVSVLFHQLYSVDSLLILWDRFLLKESHIVEFAMAIATAHLVEKRSMILKSNFSYLMENFHKMKDLDPATIVARAEDIWAQYIQLANS</sequence>
<dbReference type="Proteomes" id="UP001470230">
    <property type="component" value="Unassembled WGS sequence"/>
</dbReference>
<dbReference type="PANTHER" id="PTHR22957">
    <property type="entry name" value="TBC1 DOMAIN FAMILY MEMBER GTPASE-ACTIVATING PROTEIN"/>
    <property type="match status" value="1"/>
</dbReference>
<proteinExistence type="predicted"/>
<comment type="caution">
    <text evidence="2">The sequence shown here is derived from an EMBL/GenBank/DDBJ whole genome shotgun (WGS) entry which is preliminary data.</text>
</comment>
<protein>
    <recommendedName>
        <fullName evidence="1">Rab-GAP TBC domain-containing protein</fullName>
    </recommendedName>
</protein>
<dbReference type="InterPro" id="IPR035969">
    <property type="entry name" value="Rab-GAP_TBC_sf"/>
</dbReference>
<keyword evidence="3" id="KW-1185">Reference proteome</keyword>
<gene>
    <name evidence="2" type="ORF">M9Y10_038426</name>
</gene>
<evidence type="ECO:0000259" key="1">
    <source>
        <dbReference type="PROSITE" id="PS50086"/>
    </source>
</evidence>